<dbReference type="EMBL" id="LAZR01058758">
    <property type="protein sequence ID" value="KKK69215.1"/>
    <property type="molecule type" value="Genomic_DNA"/>
</dbReference>
<sequence>LTMATGLKAAITWVVLDEAGNRVHESSRSDVAAFQVLSNQNMQTDKSGLSDDPRATHWSGYVSELDGSEILRRTNTTIISTDTFHLRNESYKISCLSTISRIANEITFSFSFKS</sequence>
<organism evidence="1">
    <name type="scientific">marine sediment metagenome</name>
    <dbReference type="NCBI Taxonomy" id="412755"/>
    <lineage>
        <taxon>unclassified sequences</taxon>
        <taxon>metagenomes</taxon>
        <taxon>ecological metagenomes</taxon>
    </lineage>
</organism>
<name>A0A0F8Y6G0_9ZZZZ</name>
<accession>A0A0F8Y6G0</accession>
<proteinExistence type="predicted"/>
<feature type="non-terminal residue" evidence="1">
    <location>
        <position position="1"/>
    </location>
</feature>
<reference evidence="1" key="1">
    <citation type="journal article" date="2015" name="Nature">
        <title>Complex archaea that bridge the gap between prokaryotes and eukaryotes.</title>
        <authorList>
            <person name="Spang A."/>
            <person name="Saw J.H."/>
            <person name="Jorgensen S.L."/>
            <person name="Zaremba-Niedzwiedzka K."/>
            <person name="Martijn J."/>
            <person name="Lind A.E."/>
            <person name="van Eijk R."/>
            <person name="Schleper C."/>
            <person name="Guy L."/>
            <person name="Ettema T.J."/>
        </authorList>
    </citation>
    <scope>NUCLEOTIDE SEQUENCE</scope>
</reference>
<gene>
    <name evidence="1" type="ORF">LCGC14_2936250</name>
</gene>
<comment type="caution">
    <text evidence="1">The sequence shown here is derived from an EMBL/GenBank/DDBJ whole genome shotgun (WGS) entry which is preliminary data.</text>
</comment>
<protein>
    <submittedName>
        <fullName evidence="1">Uncharacterized protein</fullName>
    </submittedName>
</protein>
<dbReference type="AlphaFoldDB" id="A0A0F8Y6G0"/>
<evidence type="ECO:0000313" key="1">
    <source>
        <dbReference type="EMBL" id="KKK69215.1"/>
    </source>
</evidence>